<dbReference type="Pfam" id="PF00328">
    <property type="entry name" value="His_Phos_2"/>
    <property type="match status" value="1"/>
</dbReference>
<feature type="chain" id="PRO_5015839491" evidence="3">
    <location>
        <begin position="21"/>
        <end position="395"/>
    </location>
</feature>
<evidence type="ECO:0000256" key="3">
    <source>
        <dbReference type="SAM" id="SignalP"/>
    </source>
</evidence>
<dbReference type="SUPFAM" id="SSF53254">
    <property type="entry name" value="Phosphoglycerate mutase-like"/>
    <property type="match status" value="1"/>
</dbReference>
<sequence>MAQVLIACALVAVTSASAAAATRVDRVVVVMRHGIRAPIVGEAPEGTRTGDPWPSWPVPAEHLTPHGARALEVLGRSDRAWFAKLGVLPAQGCPASGQVRIWTNTAERTIASGEAFAEGLAPGCGLPVGHLAASEVDPLFEPLRAGVAPFDPAAAIASINAHTGGVDRLAARLKPQLEELDRVLGCGAPTGCQPEHPSGVKPSGDGRGVDLSGPIRDASGTAQVLLLQYVEGLSPSPPRWRAVEPGALKRLGALHAALFNVFTRPPYMTARQAGPLARRVREALAAPTTGVDVFVGHDTNVTALGAALGAPLSAPGYATGDVPPGGALVFLRLVDDAGRRWIEVRYQTQSPQALRRARDAVSRPAIAVWGRRVLSLDAFDRRLSDAVRTDASPSR</sequence>
<dbReference type="GO" id="GO:0030288">
    <property type="term" value="C:outer membrane-bounded periplasmic space"/>
    <property type="evidence" value="ECO:0007669"/>
    <property type="project" value="TreeGrafter"/>
</dbReference>
<comment type="caution">
    <text evidence="4">The sequence shown here is derived from an EMBL/GenBank/DDBJ whole genome shotgun (WGS) entry which is preliminary data.</text>
</comment>
<keyword evidence="3" id="KW-0732">Signal</keyword>
<dbReference type="InterPro" id="IPR029033">
    <property type="entry name" value="His_PPase_superfam"/>
</dbReference>
<dbReference type="Gene3D" id="3.40.50.1240">
    <property type="entry name" value="Phosphoglycerate mutase-like"/>
    <property type="match status" value="2"/>
</dbReference>
<feature type="signal peptide" evidence="3">
    <location>
        <begin position="1"/>
        <end position="20"/>
    </location>
</feature>
<comment type="similarity">
    <text evidence="1">Belongs to the histidine acid phosphatase family.</text>
</comment>
<dbReference type="AlphaFoldDB" id="A0A2W5X5B3"/>
<evidence type="ECO:0000313" key="5">
    <source>
        <dbReference type="Proteomes" id="UP000249393"/>
    </source>
</evidence>
<dbReference type="Proteomes" id="UP000249393">
    <property type="component" value="Unassembled WGS sequence"/>
</dbReference>
<dbReference type="PANTHER" id="PTHR11567:SF110">
    <property type="entry name" value="2-PHOSPHOXYLOSE PHOSPHATASE 1"/>
    <property type="match status" value="1"/>
</dbReference>
<accession>A0A2W5X5B3</accession>
<gene>
    <name evidence="4" type="ORF">DI526_05035</name>
</gene>
<keyword evidence="2" id="KW-0378">Hydrolase</keyword>
<evidence type="ECO:0000256" key="1">
    <source>
        <dbReference type="ARBA" id="ARBA00005375"/>
    </source>
</evidence>
<dbReference type="CDD" id="cd07061">
    <property type="entry name" value="HP_HAP_like"/>
    <property type="match status" value="1"/>
</dbReference>
<dbReference type="PROSITE" id="PS00616">
    <property type="entry name" value="HIS_ACID_PHOSPHAT_1"/>
    <property type="match status" value="1"/>
</dbReference>
<organism evidence="4 5">
    <name type="scientific">Caulobacter segnis</name>
    <dbReference type="NCBI Taxonomy" id="88688"/>
    <lineage>
        <taxon>Bacteria</taxon>
        <taxon>Pseudomonadati</taxon>
        <taxon>Pseudomonadota</taxon>
        <taxon>Alphaproteobacteria</taxon>
        <taxon>Caulobacterales</taxon>
        <taxon>Caulobacteraceae</taxon>
        <taxon>Caulobacter</taxon>
    </lineage>
</organism>
<evidence type="ECO:0000256" key="2">
    <source>
        <dbReference type="ARBA" id="ARBA00022801"/>
    </source>
</evidence>
<dbReference type="PANTHER" id="PTHR11567">
    <property type="entry name" value="ACID PHOSPHATASE-RELATED"/>
    <property type="match status" value="1"/>
</dbReference>
<proteinExistence type="inferred from homology"/>
<dbReference type="GO" id="GO:0050308">
    <property type="term" value="F:sugar-phosphatase activity"/>
    <property type="evidence" value="ECO:0007669"/>
    <property type="project" value="TreeGrafter"/>
</dbReference>
<dbReference type="InterPro" id="IPR000560">
    <property type="entry name" value="His_Pase_clade-2"/>
</dbReference>
<dbReference type="EMBL" id="QFQZ01000010">
    <property type="protein sequence ID" value="PZR36014.1"/>
    <property type="molecule type" value="Genomic_DNA"/>
</dbReference>
<name>A0A2W5X5B3_9CAUL</name>
<dbReference type="InterPro" id="IPR033379">
    <property type="entry name" value="Acid_Pase_AS"/>
</dbReference>
<evidence type="ECO:0000313" key="4">
    <source>
        <dbReference type="EMBL" id="PZR36014.1"/>
    </source>
</evidence>
<protein>
    <submittedName>
        <fullName evidence="4">Histidine-type phosphatase</fullName>
    </submittedName>
</protein>
<reference evidence="4 5" key="1">
    <citation type="submission" date="2017-08" db="EMBL/GenBank/DDBJ databases">
        <title>Infants hospitalized years apart are colonized by the same room-sourced microbial strains.</title>
        <authorList>
            <person name="Brooks B."/>
            <person name="Olm M.R."/>
            <person name="Firek B.A."/>
            <person name="Baker R."/>
            <person name="Thomas B.C."/>
            <person name="Morowitz M.J."/>
            <person name="Banfield J.F."/>
        </authorList>
    </citation>
    <scope>NUCLEOTIDE SEQUENCE [LARGE SCALE GENOMIC DNA]</scope>
    <source>
        <strain evidence="4">S2_003_000_R2_4</strain>
    </source>
</reference>
<dbReference type="InterPro" id="IPR050645">
    <property type="entry name" value="Histidine_acid_phosphatase"/>
</dbReference>